<reference evidence="2 3" key="1">
    <citation type="journal article" date="2011" name="Cell">
        <title>The monarch butterfly genome yields insights into long-distance migration.</title>
        <authorList>
            <person name="Zhan S."/>
            <person name="Merlin C."/>
            <person name="Boore J.L."/>
            <person name="Reppert S.M."/>
        </authorList>
    </citation>
    <scope>NUCLEOTIDE SEQUENCE [LARGE SCALE GENOMIC DNA]</scope>
    <source>
        <strain evidence="2">F-2</strain>
    </source>
</reference>
<evidence type="ECO:0000313" key="2">
    <source>
        <dbReference type="EMBL" id="OWR41070.1"/>
    </source>
</evidence>
<dbReference type="Proteomes" id="UP000007151">
    <property type="component" value="Unassembled WGS sequence"/>
</dbReference>
<dbReference type="KEGG" id="dpl:KGM_205782"/>
<proteinExistence type="predicted"/>
<organism evidence="2 3">
    <name type="scientific">Danaus plexippus plexippus</name>
    <dbReference type="NCBI Taxonomy" id="278856"/>
    <lineage>
        <taxon>Eukaryota</taxon>
        <taxon>Metazoa</taxon>
        <taxon>Ecdysozoa</taxon>
        <taxon>Arthropoda</taxon>
        <taxon>Hexapoda</taxon>
        <taxon>Insecta</taxon>
        <taxon>Pterygota</taxon>
        <taxon>Neoptera</taxon>
        <taxon>Endopterygota</taxon>
        <taxon>Lepidoptera</taxon>
        <taxon>Glossata</taxon>
        <taxon>Ditrysia</taxon>
        <taxon>Papilionoidea</taxon>
        <taxon>Nymphalidae</taxon>
        <taxon>Danainae</taxon>
        <taxon>Danaini</taxon>
        <taxon>Danaina</taxon>
        <taxon>Danaus</taxon>
        <taxon>Danaus</taxon>
    </lineage>
</organism>
<evidence type="ECO:0000313" key="3">
    <source>
        <dbReference type="Proteomes" id="UP000007151"/>
    </source>
</evidence>
<evidence type="ECO:0000256" key="1">
    <source>
        <dbReference type="SAM" id="Coils"/>
    </source>
</evidence>
<accession>A0A212EHX7</accession>
<sequence>MKYTRLWRIYVNKKKEIRMYEQRRETLNIFFEKLAKKKCNVNNNESELVQKSRILARDYNTYQHRYKVQKHIIALQKAKLEEQNKLIEQLKYNKIVDASQQSLITMKEDIRRTYYEIDKHLKPKIKNLTNELKIKEFEEPSLILHCLKVPQFLQRMEARAREREEKHALIRERRQQIEEERIRLKQQAELAKLEMDREEKLKRIKELKDKRKREKIENIRKKQHAERMRALMVMADLHYERNLMAKYGIRPLSNILFKTFTCWRTLPALNALKREQEVRKLRWREKVLLVVPDYCPPDD</sequence>
<feature type="coiled-coil region" evidence="1">
    <location>
        <begin position="153"/>
        <end position="224"/>
    </location>
</feature>
<keyword evidence="3" id="KW-1185">Reference proteome</keyword>
<dbReference type="eggNOG" id="ENOG502QS57">
    <property type="taxonomic scope" value="Eukaryota"/>
</dbReference>
<comment type="caution">
    <text evidence="2">The sequence shown here is derived from an EMBL/GenBank/DDBJ whole genome shotgun (WGS) entry which is preliminary data.</text>
</comment>
<protein>
    <submittedName>
        <fullName evidence="2">Uncharacterized protein</fullName>
    </submittedName>
</protein>
<gene>
    <name evidence="2" type="ORF">KGM_205782</name>
</gene>
<keyword evidence="1" id="KW-0175">Coiled coil</keyword>
<dbReference type="EMBL" id="AGBW02014789">
    <property type="protein sequence ID" value="OWR41070.1"/>
    <property type="molecule type" value="Genomic_DNA"/>
</dbReference>
<dbReference type="InParanoid" id="A0A212EHX7"/>
<name>A0A212EHX7_DANPL</name>
<dbReference type="AlphaFoldDB" id="A0A212EHX7"/>